<dbReference type="InterPro" id="IPR058881">
    <property type="entry name" value="PglZ_2nd"/>
</dbReference>
<evidence type="ECO:0000259" key="2">
    <source>
        <dbReference type="Pfam" id="PF25861"/>
    </source>
</evidence>
<feature type="region of interest" description="Disordered" evidence="1">
    <location>
        <begin position="675"/>
        <end position="704"/>
    </location>
</feature>
<dbReference type="Pfam" id="PF08665">
    <property type="entry name" value="PglZ"/>
    <property type="match status" value="1"/>
</dbReference>
<evidence type="ECO:0000313" key="5">
    <source>
        <dbReference type="EMBL" id="EWT07996.1"/>
    </source>
</evidence>
<dbReference type="Proteomes" id="UP000019494">
    <property type="component" value="Unassembled WGS sequence"/>
</dbReference>
<dbReference type="NCBIfam" id="NF033446">
    <property type="entry name" value="BREX_PglZ_2"/>
    <property type="match status" value="1"/>
</dbReference>
<dbReference type="AlphaFoldDB" id="W9GP28"/>
<feature type="compositionally biased region" description="Basic and acidic residues" evidence="1">
    <location>
        <begin position="675"/>
        <end position="687"/>
    </location>
</feature>
<dbReference type="Pfam" id="PF25862">
    <property type="entry name" value="PglZ_1st"/>
    <property type="match status" value="1"/>
</dbReference>
<dbReference type="InterPro" id="IPR047992">
    <property type="entry name" value="BREX_PglZ"/>
</dbReference>
<dbReference type="PATRIC" id="fig|584657.3.peg.40"/>
<feature type="domain" description="Alkaline phosphatase-like protein PglZ C-terminal" evidence="4">
    <location>
        <begin position="831"/>
        <end position="932"/>
    </location>
</feature>
<dbReference type="InterPro" id="IPR017850">
    <property type="entry name" value="Alkaline_phosphatase_core_sf"/>
</dbReference>
<protein>
    <submittedName>
        <fullName evidence="5">Uncharacterized protein</fullName>
    </submittedName>
</protein>
<evidence type="ECO:0000259" key="3">
    <source>
        <dbReference type="Pfam" id="PF25862"/>
    </source>
</evidence>
<evidence type="ECO:0000313" key="6">
    <source>
        <dbReference type="Proteomes" id="UP000019494"/>
    </source>
</evidence>
<evidence type="ECO:0000259" key="4">
    <source>
        <dbReference type="Pfam" id="PF25863"/>
    </source>
</evidence>
<comment type="caution">
    <text evidence="5">The sequence shown here is derived from an EMBL/GenBank/DDBJ whole genome shotgun (WGS) entry which is preliminary data.</text>
</comment>
<dbReference type="Pfam" id="PF25863">
    <property type="entry name" value="PglZ_C"/>
    <property type="match status" value="1"/>
</dbReference>
<sequence length="935" mass="98650">MTVTTSSVLPVDRPMLLAIIDIVKRSKYPSGIIGVLGRPDSAQDTELTHEGQRVVIRAAGSALAAREVLREHRDGDWTVIVTDRSEHDLGAGVLAHLVGNNLRRPNAWEAIRQSFSATGVAPSLTKVRNGREVATGLLAAKPATGWPPAPAGVLTRAHAFSSVAREHLGLVGDVIDAITVLNWSVPPQSMGALERLREDFGDALADAMLDWVAESTGPAETPVRRIIQHSSVHDLVPIGLALSVIGSPHLDAGESQVAALARVRLEPLLGKPLPSADALSALGSAAVAVVSELARNDRNDAHVERILQRADQHLADLDAASLTIHSDLLASGFRRRLALLGATLRRGVAALGGPSEPAATEAIEKAWRLCERHRLAQRHRPSGEVVAFRSAVRLWRWLVSPELPDDAALVEHVRSHLDHGAWADAAINDVDTGVDDEELSTALHLVYDAAVARRQREEHGFARRLAQAVSSDLNPAAASEGLPAPVWNLEALMSGLVMPMAKKTPTLLLVMDGMSAAAATEIIADATGSLGWVEAGASQGASRRAGALAVLPSLTEVSRASLLCGTLTRGGQDVERAGYAELTQRAGKISAALFHKKGVDTTRPGALVADGVGAAIDDREGTRLVTVVLNSIDDALDRSDPVGKVWATDEVKHLSALLSRARAAGRTVIMTADHGHVVERRRGDQRPSADLTSGRSRGTSAPAQDDEVLVIGRRVLTDDHSAILAVREGLRYGPLKAGYHGGASAQEVVVPVVVLLPDDKTNDLGLPLLAPQEPLWWSTANALVTAGAPAAPDLRSELSGIPSRGGKGPVDHGPTLFDEPADAPADGARVSESVGAKVCATDVYAAQRKTLPRLAIRDDQVRSLLDALSSASGARLSRTVVATTLGVPAFRVDGALSQVRQLLNVEGYNVVGVDADGQTVVLDQRLLREQFGVSA</sequence>
<dbReference type="SUPFAM" id="SSF53649">
    <property type="entry name" value="Alkaline phosphatase-like"/>
    <property type="match status" value="1"/>
</dbReference>
<organism evidence="5 6">
    <name type="scientific">Intrasporangium chromatireducens Q5-1</name>
    <dbReference type="NCBI Taxonomy" id="584657"/>
    <lineage>
        <taxon>Bacteria</taxon>
        <taxon>Bacillati</taxon>
        <taxon>Actinomycetota</taxon>
        <taxon>Actinomycetes</taxon>
        <taxon>Micrococcales</taxon>
        <taxon>Intrasporangiaceae</taxon>
        <taxon>Intrasporangium</taxon>
    </lineage>
</organism>
<proteinExistence type="predicted"/>
<gene>
    <name evidence="5" type="ORF">N864_11715</name>
</gene>
<keyword evidence="6" id="KW-1185">Reference proteome</keyword>
<dbReference type="RefSeq" id="WP_034711948.1">
    <property type="nucleotide sequence ID" value="NZ_AWQS01000001.1"/>
</dbReference>
<evidence type="ECO:0000256" key="1">
    <source>
        <dbReference type="SAM" id="MobiDB-lite"/>
    </source>
</evidence>
<dbReference type="OrthoDB" id="6725302at2"/>
<feature type="domain" description="Alkaline phosphatase-like protein PglZ second" evidence="2">
    <location>
        <begin position="176"/>
        <end position="327"/>
    </location>
</feature>
<accession>W9GP28</accession>
<reference evidence="6" key="1">
    <citation type="submission" date="2013-08" db="EMBL/GenBank/DDBJ databases">
        <title>Intrasporangium oryzae NRRL B-24470.</title>
        <authorList>
            <person name="Liu H."/>
            <person name="Wang G."/>
        </authorList>
    </citation>
    <scope>NUCLEOTIDE SEQUENCE [LARGE SCALE GENOMIC DNA]</scope>
    <source>
        <strain evidence="6">Q5-1</strain>
    </source>
</reference>
<dbReference type="EMBL" id="AWQS01000001">
    <property type="protein sequence ID" value="EWT07996.1"/>
    <property type="molecule type" value="Genomic_DNA"/>
</dbReference>
<dbReference type="InterPro" id="IPR058882">
    <property type="entry name" value="PglZ_C"/>
</dbReference>
<name>W9GP28_9MICO</name>
<feature type="domain" description="Alkaline phosphatase-like protein PglZ N-terminal" evidence="3">
    <location>
        <begin position="30"/>
        <end position="104"/>
    </location>
</feature>
<dbReference type="Pfam" id="PF25861">
    <property type="entry name" value="PglZ_2nd"/>
    <property type="match status" value="1"/>
</dbReference>
<feature type="compositionally biased region" description="Polar residues" evidence="1">
    <location>
        <begin position="690"/>
        <end position="702"/>
    </location>
</feature>
<dbReference type="InterPro" id="IPR058880">
    <property type="entry name" value="PglZ_N"/>
</dbReference>